<dbReference type="EMBL" id="SDMP01000003">
    <property type="protein sequence ID" value="RYR68694.1"/>
    <property type="molecule type" value="Genomic_DNA"/>
</dbReference>
<dbReference type="AlphaFoldDB" id="A0A445DZW3"/>
<reference evidence="1 2" key="1">
    <citation type="submission" date="2019-01" db="EMBL/GenBank/DDBJ databases">
        <title>Sequencing of cultivated peanut Arachis hypogaea provides insights into genome evolution and oil improvement.</title>
        <authorList>
            <person name="Chen X."/>
        </authorList>
    </citation>
    <scope>NUCLEOTIDE SEQUENCE [LARGE SCALE GENOMIC DNA]</scope>
    <source>
        <strain evidence="2">cv. Fuhuasheng</strain>
        <tissue evidence="1">Leaves</tissue>
    </source>
</reference>
<accession>A0A445DZW3</accession>
<sequence length="223" mass="25847">MLSSRRYTTIKWVGSYNRCWRTYVRGTNTSLPGSAQKSRRLCVHWETDKGFKHQRLKNKANRALARSSKYTGGSATFMKTKARLSLNRNGTLAETFKYTHILKENKKRFADKQSQDHCDANGSTALVVDPDAVWRETASVLYKNRVYRLESFFASDFCTSTLRLSFASATSRAVNPDEDIHLRLQVQELTWSLLEQAQKLTDTQKRYQKIFTRVTVPDYLRLE</sequence>
<proteinExistence type="predicted"/>
<keyword evidence="2" id="KW-1185">Reference proteome</keyword>
<gene>
    <name evidence="1" type="ORF">Ahy_A03g015176</name>
</gene>
<protein>
    <submittedName>
        <fullName evidence="1">Uncharacterized protein</fullName>
    </submittedName>
</protein>
<dbReference type="Proteomes" id="UP000289738">
    <property type="component" value="Chromosome A03"/>
</dbReference>
<comment type="caution">
    <text evidence="1">The sequence shown here is derived from an EMBL/GenBank/DDBJ whole genome shotgun (WGS) entry which is preliminary data.</text>
</comment>
<evidence type="ECO:0000313" key="1">
    <source>
        <dbReference type="EMBL" id="RYR68694.1"/>
    </source>
</evidence>
<evidence type="ECO:0000313" key="2">
    <source>
        <dbReference type="Proteomes" id="UP000289738"/>
    </source>
</evidence>
<organism evidence="1 2">
    <name type="scientific">Arachis hypogaea</name>
    <name type="common">Peanut</name>
    <dbReference type="NCBI Taxonomy" id="3818"/>
    <lineage>
        <taxon>Eukaryota</taxon>
        <taxon>Viridiplantae</taxon>
        <taxon>Streptophyta</taxon>
        <taxon>Embryophyta</taxon>
        <taxon>Tracheophyta</taxon>
        <taxon>Spermatophyta</taxon>
        <taxon>Magnoliopsida</taxon>
        <taxon>eudicotyledons</taxon>
        <taxon>Gunneridae</taxon>
        <taxon>Pentapetalae</taxon>
        <taxon>rosids</taxon>
        <taxon>fabids</taxon>
        <taxon>Fabales</taxon>
        <taxon>Fabaceae</taxon>
        <taxon>Papilionoideae</taxon>
        <taxon>50 kb inversion clade</taxon>
        <taxon>dalbergioids sensu lato</taxon>
        <taxon>Dalbergieae</taxon>
        <taxon>Pterocarpus clade</taxon>
        <taxon>Arachis</taxon>
    </lineage>
</organism>
<name>A0A445DZW3_ARAHY</name>